<dbReference type="PANTHER" id="PTHR17613:SF14">
    <property type="entry name" value="DEMENTIN, ISOFORM H"/>
    <property type="match status" value="1"/>
</dbReference>
<keyword evidence="3 9" id="KW-0812">Transmembrane</keyword>
<dbReference type="GO" id="GO:0012505">
    <property type="term" value="C:endomembrane system"/>
    <property type="evidence" value="ECO:0007669"/>
    <property type="project" value="TreeGrafter"/>
</dbReference>
<feature type="compositionally biased region" description="Polar residues" evidence="8">
    <location>
        <begin position="189"/>
        <end position="198"/>
    </location>
</feature>
<sequence>MTEYSPPSSFPPNTPPDENRFSRTLSLEATLRHQTNTKPKHERIKRFPHRKSKTDSKKKYFTDDMRLNASSYSESSYHLPSRAASHTDTHSSANNSFYNTRDHPIVYCTPHSPEDQLPISDDNLSNITQHQTSETDFPTNTKFTDLLLKPKNVLKESHAYRHLTSMMRPRSGNIRGGLLTNSDSERGCETNSFVPSDTNSEDDMSHFRFMQNRNVHNIAYHSQDKEKLLDLIRSELEIVKGEFREVKTGHSQLRKSVEDVEGKLNDSQYRISSIELMLTDFTEMHQNEVQELKQQLAQIQYDSVGRVQDLEEGQDILQRKIIELEVRTNMQESASQLFAPNGGGFFRSLLFKVLNVVILIISIIAMTTVKVFSQFRYKRLRSTLSFVIIIIIVYISYSIYYNGWEYIDWRLFFGRFW</sequence>
<organism evidence="10 11">
    <name type="scientific">Oopsacas minuta</name>
    <dbReference type="NCBI Taxonomy" id="111878"/>
    <lineage>
        <taxon>Eukaryota</taxon>
        <taxon>Metazoa</taxon>
        <taxon>Porifera</taxon>
        <taxon>Hexactinellida</taxon>
        <taxon>Hexasterophora</taxon>
        <taxon>Lyssacinosida</taxon>
        <taxon>Leucopsacidae</taxon>
        <taxon>Oopsacas</taxon>
    </lineage>
</organism>
<proteinExistence type="inferred from homology"/>
<feature type="compositionally biased region" description="Basic and acidic residues" evidence="8">
    <location>
        <begin position="53"/>
        <end position="62"/>
    </location>
</feature>
<evidence type="ECO:0000256" key="8">
    <source>
        <dbReference type="SAM" id="MobiDB-lite"/>
    </source>
</evidence>
<comment type="caution">
    <text evidence="10">The sequence shown here is derived from an EMBL/GenBank/DDBJ whole genome shotgun (WGS) entry which is preliminary data.</text>
</comment>
<gene>
    <name evidence="10" type="ORF">LOD99_5708</name>
</gene>
<dbReference type="EMBL" id="JAKMXF010000309">
    <property type="protein sequence ID" value="KAI6650868.1"/>
    <property type="molecule type" value="Genomic_DNA"/>
</dbReference>
<feature type="region of interest" description="Disordered" evidence="8">
    <location>
        <begin position="168"/>
        <end position="200"/>
    </location>
</feature>
<keyword evidence="6 9" id="KW-0472">Membrane</keyword>
<evidence type="ECO:0000256" key="9">
    <source>
        <dbReference type="SAM" id="Phobius"/>
    </source>
</evidence>
<name>A0AAV7JPS9_9METZ</name>
<evidence type="ECO:0000256" key="5">
    <source>
        <dbReference type="ARBA" id="ARBA00023054"/>
    </source>
</evidence>
<evidence type="ECO:0000313" key="10">
    <source>
        <dbReference type="EMBL" id="KAI6650868.1"/>
    </source>
</evidence>
<evidence type="ECO:0000256" key="1">
    <source>
        <dbReference type="ARBA" id="ARBA00004370"/>
    </source>
</evidence>
<protein>
    <submittedName>
        <fullName evidence="10">Transmembrane and coiled-coil domains protein 3-like isoform X2</fullName>
    </submittedName>
</protein>
<comment type="subcellular location">
    <subcellularLocation>
        <location evidence="1">Membrane</location>
    </subcellularLocation>
</comment>
<evidence type="ECO:0000256" key="7">
    <source>
        <dbReference type="SAM" id="Coils"/>
    </source>
</evidence>
<dbReference type="InterPro" id="IPR019394">
    <property type="entry name" value="TEX28/TMCC"/>
</dbReference>
<dbReference type="PANTHER" id="PTHR17613">
    <property type="entry name" value="CEREBRAL PROTEIN-11-RELATED"/>
    <property type="match status" value="1"/>
</dbReference>
<evidence type="ECO:0000256" key="6">
    <source>
        <dbReference type="ARBA" id="ARBA00023136"/>
    </source>
</evidence>
<dbReference type="AlphaFoldDB" id="A0AAV7JPS9"/>
<comment type="similarity">
    <text evidence="2">Belongs to the TEX28 family.</text>
</comment>
<accession>A0AAV7JPS9</accession>
<keyword evidence="11" id="KW-1185">Reference proteome</keyword>
<evidence type="ECO:0000256" key="2">
    <source>
        <dbReference type="ARBA" id="ARBA00008108"/>
    </source>
</evidence>
<evidence type="ECO:0000313" key="11">
    <source>
        <dbReference type="Proteomes" id="UP001165289"/>
    </source>
</evidence>
<reference evidence="10 11" key="1">
    <citation type="journal article" date="2023" name="BMC Biol.">
        <title>The compact genome of the sponge Oopsacas minuta (Hexactinellida) is lacking key metazoan core genes.</title>
        <authorList>
            <person name="Santini S."/>
            <person name="Schenkelaars Q."/>
            <person name="Jourda C."/>
            <person name="Duchesne M."/>
            <person name="Belahbib H."/>
            <person name="Rocher C."/>
            <person name="Selva M."/>
            <person name="Riesgo A."/>
            <person name="Vervoort M."/>
            <person name="Leys S.P."/>
            <person name="Kodjabachian L."/>
            <person name="Le Bivic A."/>
            <person name="Borchiellini C."/>
            <person name="Claverie J.M."/>
            <person name="Renard E."/>
        </authorList>
    </citation>
    <scope>NUCLEOTIDE SEQUENCE [LARGE SCALE GENOMIC DNA]</scope>
    <source>
        <strain evidence="10">SPO-2</strain>
    </source>
</reference>
<feature type="coiled-coil region" evidence="7">
    <location>
        <begin position="282"/>
        <end position="327"/>
    </location>
</feature>
<dbReference type="Pfam" id="PF10267">
    <property type="entry name" value="Tmemb_cc2"/>
    <property type="match status" value="1"/>
</dbReference>
<dbReference type="GO" id="GO:0016020">
    <property type="term" value="C:membrane"/>
    <property type="evidence" value="ECO:0007669"/>
    <property type="project" value="UniProtKB-SubCell"/>
</dbReference>
<keyword evidence="4 9" id="KW-1133">Transmembrane helix</keyword>
<feature type="region of interest" description="Disordered" evidence="8">
    <location>
        <begin position="1"/>
        <end position="62"/>
    </location>
</feature>
<feature type="transmembrane region" description="Helical" evidence="9">
    <location>
        <begin position="349"/>
        <end position="372"/>
    </location>
</feature>
<evidence type="ECO:0000256" key="3">
    <source>
        <dbReference type="ARBA" id="ARBA00022692"/>
    </source>
</evidence>
<feature type="transmembrane region" description="Helical" evidence="9">
    <location>
        <begin position="384"/>
        <end position="401"/>
    </location>
</feature>
<dbReference type="Proteomes" id="UP001165289">
    <property type="component" value="Unassembled WGS sequence"/>
</dbReference>
<feature type="compositionally biased region" description="Polar residues" evidence="8">
    <location>
        <begin position="22"/>
        <end position="37"/>
    </location>
</feature>
<keyword evidence="5 7" id="KW-0175">Coiled coil</keyword>
<evidence type="ECO:0000256" key="4">
    <source>
        <dbReference type="ARBA" id="ARBA00022989"/>
    </source>
</evidence>
<feature type="compositionally biased region" description="Basic residues" evidence="8">
    <location>
        <begin position="38"/>
        <end position="52"/>
    </location>
</feature>